<proteinExistence type="predicted"/>
<keyword evidence="1" id="KW-0812">Transmembrane</keyword>
<feature type="transmembrane region" description="Helical" evidence="1">
    <location>
        <begin position="38"/>
        <end position="62"/>
    </location>
</feature>
<evidence type="ECO:0000313" key="3">
    <source>
        <dbReference type="Proteomes" id="UP001476798"/>
    </source>
</evidence>
<keyword evidence="1" id="KW-0472">Membrane</keyword>
<organism evidence="2 3">
    <name type="scientific">Goodea atripinnis</name>
    <dbReference type="NCBI Taxonomy" id="208336"/>
    <lineage>
        <taxon>Eukaryota</taxon>
        <taxon>Metazoa</taxon>
        <taxon>Chordata</taxon>
        <taxon>Craniata</taxon>
        <taxon>Vertebrata</taxon>
        <taxon>Euteleostomi</taxon>
        <taxon>Actinopterygii</taxon>
        <taxon>Neopterygii</taxon>
        <taxon>Teleostei</taxon>
        <taxon>Neoteleostei</taxon>
        <taxon>Acanthomorphata</taxon>
        <taxon>Ovalentaria</taxon>
        <taxon>Atherinomorphae</taxon>
        <taxon>Cyprinodontiformes</taxon>
        <taxon>Goodeidae</taxon>
        <taxon>Goodea</taxon>
    </lineage>
</organism>
<dbReference type="InterPro" id="IPR033522">
    <property type="entry name" value="IA-2/IA-2_beta"/>
</dbReference>
<name>A0ABV0MJD8_9TELE</name>
<comment type="caution">
    <text evidence="2">The sequence shown here is derived from an EMBL/GenBank/DDBJ whole genome shotgun (WGS) entry which is preliminary data.</text>
</comment>
<accession>A0ABV0MJD8</accession>
<keyword evidence="1" id="KW-1133">Transmembrane helix</keyword>
<reference evidence="2 3" key="1">
    <citation type="submission" date="2021-06" db="EMBL/GenBank/DDBJ databases">
        <authorList>
            <person name="Palmer J.M."/>
        </authorList>
    </citation>
    <scope>NUCLEOTIDE SEQUENCE [LARGE SCALE GENOMIC DNA]</scope>
    <source>
        <strain evidence="2 3">GA_2019</strain>
        <tissue evidence="2">Muscle</tissue>
    </source>
</reference>
<evidence type="ECO:0000313" key="2">
    <source>
        <dbReference type="EMBL" id="MEQ2158217.1"/>
    </source>
</evidence>
<sequence>LLSIFSVLFYSIGCTMPHLGTQIKQIPTKYSQGESTKFLILTIVSILCIVGVLLASTVVYCLRHRSHHKLKEKLTNLGTDSGGDTTATYQVGGVTVFSEFEVAA</sequence>
<evidence type="ECO:0000256" key="1">
    <source>
        <dbReference type="SAM" id="Phobius"/>
    </source>
</evidence>
<dbReference type="EMBL" id="JAHRIO010000572">
    <property type="protein sequence ID" value="MEQ2158217.1"/>
    <property type="molecule type" value="Genomic_DNA"/>
</dbReference>
<dbReference type="PANTHER" id="PTHR46106">
    <property type="entry name" value="IA-2 PROTEIN TYROSINE PHOSPHATASE, ISOFORM C"/>
    <property type="match status" value="1"/>
</dbReference>
<keyword evidence="3" id="KW-1185">Reference proteome</keyword>
<protein>
    <submittedName>
        <fullName evidence="2">Uncharacterized protein</fullName>
    </submittedName>
</protein>
<dbReference type="Proteomes" id="UP001476798">
    <property type="component" value="Unassembled WGS sequence"/>
</dbReference>
<gene>
    <name evidence="2" type="ORF">GOODEAATRI_009946</name>
</gene>
<feature type="non-terminal residue" evidence="2">
    <location>
        <position position="1"/>
    </location>
</feature>
<dbReference type="PANTHER" id="PTHR46106:SF5">
    <property type="entry name" value="RECEPTOR-TYPE TYROSINE-PROTEIN PHOSPHATASE N2"/>
    <property type="match status" value="1"/>
</dbReference>